<dbReference type="EMBL" id="JBEPSB010000014">
    <property type="protein sequence ID" value="MET4561794.1"/>
    <property type="molecule type" value="Genomic_DNA"/>
</dbReference>
<evidence type="ECO:0000313" key="2">
    <source>
        <dbReference type="Proteomes" id="UP001549363"/>
    </source>
</evidence>
<organism evidence="1 2">
    <name type="scientific">Lysinibacillus parviboronicapiens</name>
    <dbReference type="NCBI Taxonomy" id="436516"/>
    <lineage>
        <taxon>Bacteria</taxon>
        <taxon>Bacillati</taxon>
        <taxon>Bacillota</taxon>
        <taxon>Bacilli</taxon>
        <taxon>Bacillales</taxon>
        <taxon>Bacillaceae</taxon>
        <taxon>Lysinibacillus</taxon>
    </lineage>
</organism>
<sequence>MQLMDTINEFDSRISPAFEALSIRVTSFTTADGPQQDYPIDFDFLTSTKIDMYTREAITHITSIRGSIPGSISVGHQNDTLFILPQNVHIECSYKLLRIDMKDMQRILQHPQPNIHYSEWIIEAIKNANILVELKTNHNTLIEWPIGIKAAFIL</sequence>
<reference evidence="1 2" key="1">
    <citation type="submission" date="2024-06" db="EMBL/GenBank/DDBJ databases">
        <title>Sorghum-associated microbial communities from plants grown in Nebraska, USA.</title>
        <authorList>
            <person name="Schachtman D."/>
        </authorList>
    </citation>
    <scope>NUCLEOTIDE SEQUENCE [LARGE SCALE GENOMIC DNA]</scope>
    <source>
        <strain evidence="1 2">736</strain>
    </source>
</reference>
<dbReference type="Proteomes" id="UP001549363">
    <property type="component" value="Unassembled WGS sequence"/>
</dbReference>
<comment type="caution">
    <text evidence="1">The sequence shown here is derived from an EMBL/GenBank/DDBJ whole genome shotgun (WGS) entry which is preliminary data.</text>
</comment>
<keyword evidence="2" id="KW-1185">Reference proteome</keyword>
<name>A0ABV2PLG6_9BACI</name>
<protein>
    <submittedName>
        <fullName evidence="1">Uncharacterized protein</fullName>
    </submittedName>
</protein>
<accession>A0ABV2PLG6</accession>
<gene>
    <name evidence="1" type="ORF">ABIA69_002964</name>
</gene>
<dbReference type="RefSeq" id="WP_354472162.1">
    <property type="nucleotide sequence ID" value="NZ_JBEPSB010000014.1"/>
</dbReference>
<evidence type="ECO:0000313" key="1">
    <source>
        <dbReference type="EMBL" id="MET4561794.1"/>
    </source>
</evidence>
<proteinExistence type="predicted"/>